<evidence type="ECO:0000256" key="1">
    <source>
        <dbReference type="ARBA" id="ARBA00023172"/>
    </source>
</evidence>
<name>A0A559J2L5_9BACL</name>
<organism evidence="2 3">
    <name type="scientific">Paenibacillus agilis</name>
    <dbReference type="NCBI Taxonomy" id="3020863"/>
    <lineage>
        <taxon>Bacteria</taxon>
        <taxon>Bacillati</taxon>
        <taxon>Bacillota</taxon>
        <taxon>Bacilli</taxon>
        <taxon>Bacillales</taxon>
        <taxon>Paenibacillaceae</taxon>
        <taxon>Paenibacillus</taxon>
    </lineage>
</organism>
<dbReference type="InterPro" id="IPR011010">
    <property type="entry name" value="DNA_brk_join_enz"/>
</dbReference>
<comment type="caution">
    <text evidence="2">The sequence shown here is derived from an EMBL/GenBank/DDBJ whole genome shotgun (WGS) entry which is preliminary data.</text>
</comment>
<evidence type="ECO:0000313" key="3">
    <source>
        <dbReference type="Proteomes" id="UP000318102"/>
    </source>
</evidence>
<dbReference type="GO" id="GO:0006310">
    <property type="term" value="P:DNA recombination"/>
    <property type="evidence" value="ECO:0007669"/>
    <property type="project" value="UniProtKB-KW"/>
</dbReference>
<sequence>MKEKLLQLLSVFGSGLTPFESNQYTPKIRDYFFRYILAMKPDSSIENLFKYELTRNDLINSTIYYIMVNDHVRSKSAIDDYLIAVNRFFDETLFNLYPNQNLVSIRPFTSLSKEIEKILIERKVELEERQTFPSINDEQYRFILSFINNDLEGSFKTKQVQIIIKLILLYGLSPERIIKLKKGSYLMDERQLEVIYSENPRRSLVLEIPFKLHKEIEAYLDELSTKKLSCDNFFVNREDKSIKHNYPNSYLKEIKKEYFAKHPIEEGNKNSFTPTGLAKFAIIRMILNGVNPSVISDLTGYMSDVLTDCQNKVNEMKGLNRNRYINHMIRGIQTYEEI</sequence>
<reference evidence="2 3" key="1">
    <citation type="submission" date="2019-07" db="EMBL/GenBank/DDBJ databases">
        <authorList>
            <person name="Kim J."/>
        </authorList>
    </citation>
    <scope>NUCLEOTIDE SEQUENCE [LARGE SCALE GENOMIC DNA]</scope>
    <source>
        <strain evidence="2 3">N4</strain>
    </source>
</reference>
<dbReference type="InterPro" id="IPR013762">
    <property type="entry name" value="Integrase-like_cat_sf"/>
</dbReference>
<protein>
    <submittedName>
        <fullName evidence="2">Site-specific integrase</fullName>
    </submittedName>
</protein>
<dbReference type="SUPFAM" id="SSF56349">
    <property type="entry name" value="DNA breaking-rejoining enzymes"/>
    <property type="match status" value="1"/>
</dbReference>
<dbReference type="EMBL" id="VNJK01000001">
    <property type="protein sequence ID" value="TVX94124.1"/>
    <property type="molecule type" value="Genomic_DNA"/>
</dbReference>
<evidence type="ECO:0000313" key="2">
    <source>
        <dbReference type="EMBL" id="TVX94124.1"/>
    </source>
</evidence>
<dbReference type="Proteomes" id="UP000318102">
    <property type="component" value="Unassembled WGS sequence"/>
</dbReference>
<proteinExistence type="predicted"/>
<dbReference type="GO" id="GO:0015074">
    <property type="term" value="P:DNA integration"/>
    <property type="evidence" value="ECO:0007669"/>
    <property type="project" value="InterPro"/>
</dbReference>
<keyword evidence="3" id="KW-1185">Reference proteome</keyword>
<gene>
    <name evidence="2" type="ORF">FPZ44_14325</name>
</gene>
<dbReference type="OrthoDB" id="2611447at2"/>
<dbReference type="RefSeq" id="WP_144991239.1">
    <property type="nucleotide sequence ID" value="NZ_VNJK01000001.1"/>
</dbReference>
<keyword evidence="1" id="KW-0233">DNA recombination</keyword>
<dbReference type="Gene3D" id="1.10.443.10">
    <property type="entry name" value="Intergrase catalytic core"/>
    <property type="match status" value="1"/>
</dbReference>
<dbReference type="GO" id="GO:0003677">
    <property type="term" value="F:DNA binding"/>
    <property type="evidence" value="ECO:0007669"/>
    <property type="project" value="InterPro"/>
</dbReference>
<dbReference type="AlphaFoldDB" id="A0A559J2L5"/>
<accession>A0A559J2L5</accession>